<dbReference type="AlphaFoldDB" id="A0AA42B5Z5"/>
<evidence type="ECO:0000256" key="1">
    <source>
        <dbReference type="SAM" id="SignalP"/>
    </source>
</evidence>
<reference evidence="2 3" key="1">
    <citation type="journal article" date="2013" name="Antonie Van Leeuwenhoek">
        <title>Echinimonas agarilytica gen. nov., sp. nov., a new gammaproteobacterium isolated from the sea urchin Strongylocentrotus intermedius.</title>
        <authorList>
            <person name="Nedashkovskaya O.I."/>
            <person name="Stenkova A.M."/>
            <person name="Zhukova N.V."/>
            <person name="Van Trappen S."/>
            <person name="Lee J.S."/>
            <person name="Kim S.B."/>
        </authorList>
    </citation>
    <scope>NUCLEOTIDE SEQUENCE [LARGE SCALE GENOMIC DNA]</scope>
    <source>
        <strain evidence="2 3">KMM 6351</strain>
    </source>
</reference>
<organism evidence="2 3">
    <name type="scientific">Echinimonas agarilytica</name>
    <dbReference type="NCBI Taxonomy" id="1215918"/>
    <lineage>
        <taxon>Bacteria</taxon>
        <taxon>Pseudomonadati</taxon>
        <taxon>Pseudomonadota</taxon>
        <taxon>Gammaproteobacteria</taxon>
        <taxon>Alteromonadales</taxon>
        <taxon>Echinimonadaceae</taxon>
        <taxon>Echinimonas</taxon>
    </lineage>
</organism>
<evidence type="ECO:0000313" key="2">
    <source>
        <dbReference type="EMBL" id="MCM2678232.1"/>
    </source>
</evidence>
<proteinExistence type="predicted"/>
<keyword evidence="1" id="KW-0732">Signal</keyword>
<comment type="caution">
    <text evidence="2">The sequence shown here is derived from an EMBL/GenBank/DDBJ whole genome shotgun (WGS) entry which is preliminary data.</text>
</comment>
<evidence type="ECO:0008006" key="4">
    <source>
        <dbReference type="Google" id="ProtNLM"/>
    </source>
</evidence>
<accession>A0AA42B5Z5</accession>
<dbReference type="RefSeq" id="WP_251259556.1">
    <property type="nucleotide sequence ID" value="NZ_JAMQGP010000001.1"/>
</dbReference>
<gene>
    <name evidence="2" type="ORF">NAF29_00935</name>
</gene>
<evidence type="ECO:0000313" key="3">
    <source>
        <dbReference type="Proteomes" id="UP001165393"/>
    </source>
</evidence>
<protein>
    <recommendedName>
        <fullName evidence="4">Porin</fullName>
    </recommendedName>
</protein>
<keyword evidence="3" id="KW-1185">Reference proteome</keyword>
<name>A0AA42B5Z5_9GAMM</name>
<feature type="chain" id="PRO_5041219324" description="Porin" evidence="1">
    <location>
        <begin position="24"/>
        <end position="110"/>
    </location>
</feature>
<dbReference type="Proteomes" id="UP001165393">
    <property type="component" value="Unassembled WGS sequence"/>
</dbReference>
<feature type="signal peptide" evidence="1">
    <location>
        <begin position="1"/>
        <end position="23"/>
    </location>
</feature>
<dbReference type="EMBL" id="JAMQGP010000001">
    <property type="protein sequence ID" value="MCM2678232.1"/>
    <property type="molecule type" value="Genomic_DNA"/>
</dbReference>
<sequence length="110" mass="12444">MNMLKVVIAGLSTALLSVATAHANGFVEPSYVNYKFDSNLVEEFTNYVGEEEYGAFEPSYVNYDFDNAPKNHFTRFELLLKEKPSATGATKTEVAYKGAYEEPMYVNYRD</sequence>